<feature type="domain" description="CinA C-terminal" evidence="1">
    <location>
        <begin position="13"/>
        <end position="163"/>
    </location>
</feature>
<gene>
    <name evidence="2" type="ORF">A0U92_10020</name>
</gene>
<evidence type="ECO:0000259" key="1">
    <source>
        <dbReference type="Pfam" id="PF02464"/>
    </source>
</evidence>
<evidence type="ECO:0000313" key="2">
    <source>
        <dbReference type="EMBL" id="AQS85058.1"/>
    </source>
</evidence>
<dbReference type="AlphaFoldDB" id="A0A1U9KH20"/>
<name>A0A1U9KH20_ACEAC</name>
<dbReference type="SUPFAM" id="SSF142433">
    <property type="entry name" value="CinA-like"/>
    <property type="match status" value="1"/>
</dbReference>
<protein>
    <submittedName>
        <fullName evidence="2">Damage-inducible protein CinA</fullName>
    </submittedName>
</protein>
<dbReference type="InterPro" id="IPR008136">
    <property type="entry name" value="CinA_C"/>
</dbReference>
<dbReference type="Proteomes" id="UP000188937">
    <property type="component" value="Chromosome"/>
</dbReference>
<dbReference type="InterPro" id="IPR036653">
    <property type="entry name" value="CinA-like_C"/>
</dbReference>
<dbReference type="NCBIfam" id="TIGR00199">
    <property type="entry name" value="PncC_domain"/>
    <property type="match status" value="1"/>
</dbReference>
<evidence type="ECO:0000313" key="3">
    <source>
        <dbReference type="Proteomes" id="UP000188937"/>
    </source>
</evidence>
<reference evidence="2 3" key="1">
    <citation type="submission" date="2016-03" db="EMBL/GenBank/DDBJ databases">
        <title>Acetic acid bacteria sequencing.</title>
        <authorList>
            <person name="Brandt J."/>
            <person name="Jakob F."/>
            <person name="Vogel R.F."/>
        </authorList>
    </citation>
    <scope>NUCLEOTIDE SEQUENCE [LARGE SCALE GENOMIC DNA]</scope>
    <source>
        <strain evidence="2 3">TMW2.1153</strain>
    </source>
</reference>
<dbReference type="STRING" id="435.A0U92_10020"/>
<sequence length="167" mass="17055">MTAILPPEVLKKSASVLELLKAAGLMVVTAESCTGGLVAGSLTAHSGSSAAVTGGFVTYSNAMKQATLGVPAEMLERWGAVSEQVAQAMAEGALARAPGAGIAVSLTGVAGPDGGSETKPVGLVWFGLQQADRPPFTQKQIFDGNRTEVRAQAVLHALKLIQDSIRV</sequence>
<keyword evidence="3" id="KW-1185">Reference proteome</keyword>
<organism evidence="2 3">
    <name type="scientific">Acetobacter aceti</name>
    <dbReference type="NCBI Taxonomy" id="435"/>
    <lineage>
        <taxon>Bacteria</taxon>
        <taxon>Pseudomonadati</taxon>
        <taxon>Pseudomonadota</taxon>
        <taxon>Alphaproteobacteria</taxon>
        <taxon>Acetobacterales</taxon>
        <taxon>Acetobacteraceae</taxon>
        <taxon>Acetobacter</taxon>
        <taxon>Acetobacter subgen. Acetobacter</taxon>
    </lineage>
</organism>
<dbReference type="RefSeq" id="WP_077813102.1">
    <property type="nucleotide sequence ID" value="NZ_CP014692.1"/>
</dbReference>
<dbReference type="Gene3D" id="3.90.950.20">
    <property type="entry name" value="CinA-like"/>
    <property type="match status" value="1"/>
</dbReference>
<dbReference type="OrthoDB" id="9801454at2"/>
<dbReference type="KEGG" id="aace:A0U92_10020"/>
<dbReference type="Pfam" id="PF02464">
    <property type="entry name" value="CinA"/>
    <property type="match status" value="1"/>
</dbReference>
<accession>A0A1U9KH20</accession>
<proteinExistence type="predicted"/>
<dbReference type="EMBL" id="CP014692">
    <property type="protein sequence ID" value="AQS85058.1"/>
    <property type="molecule type" value="Genomic_DNA"/>
</dbReference>